<dbReference type="AlphaFoldDB" id="A0A3N4YUK2"/>
<accession>A0A3N4YUK2</accession>
<proteinExistence type="predicted"/>
<dbReference type="GO" id="GO:0006950">
    <property type="term" value="P:response to stress"/>
    <property type="evidence" value="ECO:0007669"/>
    <property type="project" value="UniProtKB-ARBA"/>
</dbReference>
<evidence type="ECO:0000313" key="3">
    <source>
        <dbReference type="Proteomes" id="UP000280501"/>
    </source>
</evidence>
<dbReference type="Pfam" id="PF10263">
    <property type="entry name" value="SprT-like"/>
    <property type="match status" value="1"/>
</dbReference>
<comment type="caution">
    <text evidence="2">The sequence shown here is derived from an EMBL/GenBank/DDBJ whole genome shotgun (WGS) entry which is preliminary data.</text>
</comment>
<sequence>MDQGGIMNLVEARNLARELMDRHGLTDWKFEYDDAKRRAGMCHYARRRISLSAPLTSVYDEGEVRDTVLHEVAHALAGSAAGHGAEWRAKAREIGCSGLRYVDPGAPTLDGPWIGVCPRGHRATRFRRPGAPMSCRRCGGGAKTFEPSHLVAWTYRGHDAAMGERYERELRAMCVQFGVEVSVEPGTEERIARAAASGRALVVEPLDLSVLDLEEPASDVPAGDRWRSPVSRG</sequence>
<evidence type="ECO:0000313" key="2">
    <source>
        <dbReference type="EMBL" id="RPF23054.1"/>
    </source>
</evidence>
<feature type="domain" description="SprT-like" evidence="1">
    <location>
        <begin position="1"/>
        <end position="145"/>
    </location>
</feature>
<reference evidence="2 3" key="1">
    <citation type="submission" date="2018-11" db="EMBL/GenBank/DDBJ databases">
        <title>Sequencing the genomes of 1000 actinobacteria strains.</title>
        <authorList>
            <person name="Klenk H.-P."/>
        </authorList>
    </citation>
    <scope>NUCLEOTIDE SEQUENCE [LARGE SCALE GENOMIC DNA]</scope>
    <source>
        <strain evidence="2 3">DSM 15700</strain>
    </source>
</reference>
<gene>
    <name evidence="2" type="ORF">EDD34_3733</name>
</gene>
<keyword evidence="3" id="KW-1185">Reference proteome</keyword>
<dbReference type="Proteomes" id="UP000280501">
    <property type="component" value="Unassembled WGS sequence"/>
</dbReference>
<dbReference type="InterPro" id="IPR006640">
    <property type="entry name" value="SprT-like_domain"/>
</dbReference>
<evidence type="ECO:0000259" key="1">
    <source>
        <dbReference type="SMART" id="SM00731"/>
    </source>
</evidence>
<dbReference type="EMBL" id="RKQZ01000001">
    <property type="protein sequence ID" value="RPF23054.1"/>
    <property type="molecule type" value="Genomic_DNA"/>
</dbReference>
<name>A0A3N4YUK2_9MICO</name>
<protein>
    <submittedName>
        <fullName evidence="2">SprT-like family protein</fullName>
    </submittedName>
</protein>
<dbReference type="SMART" id="SM00731">
    <property type="entry name" value="SprT"/>
    <property type="match status" value="1"/>
</dbReference>
<organism evidence="2 3">
    <name type="scientific">Myceligenerans xiligouense</name>
    <dbReference type="NCBI Taxonomy" id="253184"/>
    <lineage>
        <taxon>Bacteria</taxon>
        <taxon>Bacillati</taxon>
        <taxon>Actinomycetota</taxon>
        <taxon>Actinomycetes</taxon>
        <taxon>Micrococcales</taxon>
        <taxon>Promicromonosporaceae</taxon>
        <taxon>Myceligenerans</taxon>
    </lineage>
</organism>